<dbReference type="AlphaFoldDB" id="A0A0J8D9F6"/>
<organism evidence="2 3">
    <name type="scientific">Clostridium cylindrosporum DSM 605</name>
    <dbReference type="NCBI Taxonomy" id="1121307"/>
    <lineage>
        <taxon>Bacteria</taxon>
        <taxon>Bacillati</taxon>
        <taxon>Bacillota</taxon>
        <taxon>Clostridia</taxon>
        <taxon>Eubacteriales</taxon>
        <taxon>Clostridiaceae</taxon>
        <taxon>Clostridium</taxon>
    </lineage>
</organism>
<dbReference type="OrthoDB" id="1753686at2"/>
<feature type="domain" description="DUF6873" evidence="1">
    <location>
        <begin position="19"/>
        <end position="246"/>
    </location>
</feature>
<accession>A0A0J8D9F6</accession>
<proteinExistence type="predicted"/>
<keyword evidence="3" id="KW-1185">Reference proteome</keyword>
<dbReference type="InterPro" id="IPR049238">
    <property type="entry name" value="DUF6873"/>
</dbReference>
<reference evidence="2 3" key="1">
    <citation type="submission" date="2015-06" db="EMBL/GenBank/DDBJ databases">
        <title>Draft genome sequence of the purine-degrading Clostridium cylindrosporum HC-1 (DSM 605).</title>
        <authorList>
            <person name="Poehlein A."/>
            <person name="Schiel-Bengelsdorf B."/>
            <person name="Bengelsdorf F."/>
            <person name="Daniel R."/>
            <person name="Duerre P."/>
        </authorList>
    </citation>
    <scope>NUCLEOTIDE SEQUENCE [LARGE SCALE GENOMIC DNA]</scope>
    <source>
        <strain evidence="2 3">DSM 605</strain>
    </source>
</reference>
<name>A0A0J8D9F6_CLOCY</name>
<dbReference type="Proteomes" id="UP000036756">
    <property type="component" value="Unassembled WGS sequence"/>
</dbReference>
<evidence type="ECO:0000259" key="1">
    <source>
        <dbReference type="Pfam" id="PF21778"/>
    </source>
</evidence>
<dbReference type="PATRIC" id="fig|1121307.3.peg.2684"/>
<dbReference type="STRING" id="1121307.CLCY_9c01010"/>
<gene>
    <name evidence="2" type="ORF">CLCY_9c01010</name>
</gene>
<dbReference type="EMBL" id="LFVU01000006">
    <property type="protein sequence ID" value="KMT22670.1"/>
    <property type="molecule type" value="Genomic_DNA"/>
</dbReference>
<dbReference type="Pfam" id="PF21778">
    <property type="entry name" value="DUF6873"/>
    <property type="match status" value="1"/>
</dbReference>
<dbReference type="RefSeq" id="WP_048569873.1">
    <property type="nucleotide sequence ID" value="NZ_LFVU01000006.1"/>
</dbReference>
<protein>
    <recommendedName>
        <fullName evidence="1">DUF6873 domain-containing protein</fullName>
    </recommendedName>
</protein>
<evidence type="ECO:0000313" key="2">
    <source>
        <dbReference type="EMBL" id="KMT22670.1"/>
    </source>
</evidence>
<sequence>MEKIVRVPNLPENKVSLAVVDGRIPRDIEKALLYKKIKIIKTKKIGALYNSISYHPDIMMCHIGGSDIVVARNISEDFVYKLEDNGFNIIQGKSELTNKYPLDVQYNVCIDEDCVICNEKFTDTTLIDKLVQKGKRIINVKQGYTKCSTLIVSSGVFVTSDPGIHTILIKEKKESLLISPGFIDLFDMNYGFIGGASGKISSLELGFYGNISLHKDANEINEFLKKHRVKPMSLSKNKLIDLGTLIPLKEYNGI</sequence>
<comment type="caution">
    <text evidence="2">The sequence shown here is derived from an EMBL/GenBank/DDBJ whole genome shotgun (WGS) entry which is preliminary data.</text>
</comment>
<evidence type="ECO:0000313" key="3">
    <source>
        <dbReference type="Proteomes" id="UP000036756"/>
    </source>
</evidence>